<sequence length="104" mass="11503">MKDFLSTENNNLGKTINEVRKEQGLDPIEGGEARLPSNAIVVFIKEDAFREAADGIFHIGVDMKPTLEDGDIVTITLKETGREQTGTVHLQPDGSFKFKAKEDK</sequence>
<reference evidence="1" key="1">
    <citation type="submission" date="2024-05" db="EMBL/GenBank/DDBJ databases">
        <authorList>
            <person name="Herbig A.F."/>
            <person name="Pendergrass E.L."/>
        </authorList>
    </citation>
    <scope>NUCLEOTIDE SEQUENCE</scope>
</reference>
<gene>
    <name evidence="1" type="ORF">Adastra188</name>
</gene>
<organism evidence="1">
    <name type="scientific">Bacillus phage Adastra</name>
    <dbReference type="NCBI Taxonomy" id="3143958"/>
    <lineage>
        <taxon>Viruses</taxon>
        <taxon>Duplodnaviria</taxon>
        <taxon>Heunggongvirae</taxon>
        <taxon>Uroviricota</taxon>
        <taxon>Caudoviricetes</taxon>
        <taxon>Herelleviridae</taxon>
        <taxon>Spounavirinae</taxon>
        <taxon>Okubovirus</taxon>
    </lineage>
</organism>
<dbReference type="EMBL" id="PP819608">
    <property type="protein sequence ID" value="XCD09733.1"/>
    <property type="molecule type" value="Genomic_DNA"/>
</dbReference>
<protein>
    <submittedName>
        <fullName evidence="1">Uncharacterized protein</fullName>
    </submittedName>
</protein>
<proteinExistence type="predicted"/>
<accession>A0AAU8BBI7</accession>
<evidence type="ECO:0000313" key="1">
    <source>
        <dbReference type="EMBL" id="XCD09733.1"/>
    </source>
</evidence>
<name>A0AAU8BBI7_9CAUD</name>